<keyword evidence="2" id="KW-0472">Membrane</keyword>
<dbReference type="EMBL" id="SIPC01000003">
    <property type="protein sequence ID" value="TAX67842.1"/>
    <property type="molecule type" value="Genomic_DNA"/>
</dbReference>
<dbReference type="NCBIfam" id="TIGR02587">
    <property type="entry name" value="TIGR02587 family membrane protein"/>
    <property type="match status" value="1"/>
</dbReference>
<name>A0A4Q8XSA6_RHILE</name>
<feature type="region of interest" description="Disordered" evidence="1">
    <location>
        <begin position="155"/>
        <end position="174"/>
    </location>
</feature>
<dbReference type="AlphaFoldDB" id="A0A4Q8XSA6"/>
<geneLocation type="plasmid" evidence="3">
    <name>pSM145A_Rh02</name>
</geneLocation>
<feature type="transmembrane region" description="Helical" evidence="2">
    <location>
        <begin position="181"/>
        <end position="199"/>
    </location>
</feature>
<evidence type="ECO:0000313" key="3">
    <source>
        <dbReference type="EMBL" id="TAX67842.1"/>
    </source>
</evidence>
<feature type="transmembrane region" description="Helical" evidence="2">
    <location>
        <begin position="133"/>
        <end position="151"/>
    </location>
</feature>
<dbReference type="InterPro" id="IPR013416">
    <property type="entry name" value="CHP02587_IM"/>
</dbReference>
<gene>
    <name evidence="3" type="ORF">ELI03_27500</name>
</gene>
<protein>
    <submittedName>
        <fullName evidence="3">TIGR02587 family membrane protein</fullName>
    </submittedName>
</protein>
<keyword evidence="2" id="KW-1133">Transmembrane helix</keyword>
<keyword evidence="3" id="KW-0614">Plasmid</keyword>
<evidence type="ECO:0000313" key="4">
    <source>
        <dbReference type="Proteomes" id="UP000293652"/>
    </source>
</evidence>
<reference evidence="3 4" key="1">
    <citation type="submission" date="2019-02" db="EMBL/GenBank/DDBJ databases">
        <title>The genomic architecture of introgression among sibling species of bacteria.</title>
        <authorList>
            <person name="Cavassim M.I.A."/>
            <person name="Moeskjaer S."/>
            <person name="Moslemi C."/>
            <person name="Fields B."/>
            <person name="Bachmann A."/>
            <person name="Vilhjalmsson B."/>
            <person name="Schierup M.H."/>
            <person name="Young J.P.W."/>
            <person name="Andersen S.U."/>
        </authorList>
    </citation>
    <scope>NUCLEOTIDE SEQUENCE [LARGE SCALE GENOMIC DNA]</scope>
    <source>
        <strain evidence="3 4">SM145A</strain>
        <plasmid evidence="3">pSM145A_Rh02</plasmid>
    </source>
</reference>
<comment type="caution">
    <text evidence="3">The sequence shown here is derived from an EMBL/GenBank/DDBJ whole genome shotgun (WGS) entry which is preliminary data.</text>
</comment>
<dbReference type="Pfam" id="PF09622">
    <property type="entry name" value="DUF2391"/>
    <property type="match status" value="1"/>
</dbReference>
<dbReference type="InterPro" id="IPR024464">
    <property type="entry name" value="DUF2391"/>
</dbReference>
<feature type="transmembrane region" description="Helical" evidence="2">
    <location>
        <begin position="68"/>
        <end position="85"/>
    </location>
</feature>
<feature type="transmembrane region" description="Helical" evidence="2">
    <location>
        <begin position="34"/>
        <end position="56"/>
    </location>
</feature>
<dbReference type="Proteomes" id="UP000293652">
    <property type="component" value="Unassembled WGS sequence"/>
</dbReference>
<feature type="transmembrane region" description="Helical" evidence="2">
    <location>
        <begin position="219"/>
        <end position="236"/>
    </location>
</feature>
<sequence length="308" mass="33344">MPLPRFTGGGSFSFRGRSNLSVAITHQDFDSSKFFAGIARGIAGALLFALPMFMTMEMWELGFYMDRSRLFLLLIVNIPLLVILSDRIGFERTSTWRQAIRDASIAYGLGVIGSALILMAMGVLKYDQSPHEIIGIIAIQAIPASIGAMLGRSQLGGQSDDGDDAKEGDGDDPVHERETSYVGELFLMAVGALFLSLNVAPTEEMILLSYKMTPWHGPLMIAASLAVMHGFVYALSFKGSHDLAEGTPSWHAFVRFTLPGYVIAGLISAYCLWTFHRTDDIGSTQILMAVVVLSFPGAIGAAAARLIL</sequence>
<feature type="transmembrane region" description="Helical" evidence="2">
    <location>
        <begin position="287"/>
        <end position="307"/>
    </location>
</feature>
<evidence type="ECO:0000256" key="1">
    <source>
        <dbReference type="SAM" id="MobiDB-lite"/>
    </source>
</evidence>
<organism evidence="3 4">
    <name type="scientific">Rhizobium leguminosarum</name>
    <dbReference type="NCBI Taxonomy" id="384"/>
    <lineage>
        <taxon>Bacteria</taxon>
        <taxon>Pseudomonadati</taxon>
        <taxon>Pseudomonadota</taxon>
        <taxon>Alphaproteobacteria</taxon>
        <taxon>Hyphomicrobiales</taxon>
        <taxon>Rhizobiaceae</taxon>
        <taxon>Rhizobium/Agrobacterium group</taxon>
        <taxon>Rhizobium</taxon>
    </lineage>
</organism>
<feature type="compositionally biased region" description="Basic and acidic residues" evidence="1">
    <location>
        <begin position="165"/>
        <end position="174"/>
    </location>
</feature>
<keyword evidence="2" id="KW-0812">Transmembrane</keyword>
<evidence type="ECO:0000256" key="2">
    <source>
        <dbReference type="SAM" id="Phobius"/>
    </source>
</evidence>
<feature type="transmembrane region" description="Helical" evidence="2">
    <location>
        <begin position="105"/>
        <end position="126"/>
    </location>
</feature>
<feature type="transmembrane region" description="Helical" evidence="2">
    <location>
        <begin position="256"/>
        <end position="275"/>
    </location>
</feature>
<proteinExistence type="predicted"/>
<dbReference type="RefSeq" id="WP_130679990.1">
    <property type="nucleotide sequence ID" value="NZ_SIPA01000012.1"/>
</dbReference>
<accession>A0A4Q8XSA6</accession>